<dbReference type="InterPro" id="IPR043129">
    <property type="entry name" value="ATPase_NBD"/>
</dbReference>
<dbReference type="RefSeq" id="WP_012824792.1">
    <property type="nucleotide sequence ID" value="NC_013422.1"/>
</dbReference>
<dbReference type="HOGENOM" id="CLU_050686_1_0_6"/>
<evidence type="ECO:0000313" key="3">
    <source>
        <dbReference type="Proteomes" id="UP000009102"/>
    </source>
</evidence>
<dbReference type="NCBIfam" id="TIGR01175">
    <property type="entry name" value="pilM"/>
    <property type="match status" value="1"/>
</dbReference>
<dbReference type="Proteomes" id="UP000009102">
    <property type="component" value="Chromosome"/>
</dbReference>
<evidence type="ECO:0000313" key="2">
    <source>
        <dbReference type="EMBL" id="ACX96759.1"/>
    </source>
</evidence>
<dbReference type="Gene3D" id="3.30.420.40">
    <property type="match status" value="2"/>
</dbReference>
<dbReference type="eggNOG" id="COG4972">
    <property type="taxonomic scope" value="Bacteria"/>
</dbReference>
<dbReference type="STRING" id="555778.Hneap_1937"/>
<dbReference type="PANTHER" id="PTHR32432">
    <property type="entry name" value="CELL DIVISION PROTEIN FTSA-RELATED"/>
    <property type="match status" value="1"/>
</dbReference>
<dbReference type="EMBL" id="CP001801">
    <property type="protein sequence ID" value="ACX96759.1"/>
    <property type="molecule type" value="Genomic_DNA"/>
</dbReference>
<dbReference type="InterPro" id="IPR005883">
    <property type="entry name" value="PilM"/>
</dbReference>
<dbReference type="GO" id="GO:0051301">
    <property type="term" value="P:cell division"/>
    <property type="evidence" value="ECO:0007669"/>
    <property type="project" value="InterPro"/>
</dbReference>
<feature type="domain" description="SHS2" evidence="1">
    <location>
        <begin position="12"/>
        <end position="188"/>
    </location>
</feature>
<dbReference type="OrthoDB" id="9773403at2"/>
<proteinExistence type="predicted"/>
<dbReference type="InterPro" id="IPR050696">
    <property type="entry name" value="FtsA/MreB"/>
</dbReference>
<dbReference type="SUPFAM" id="SSF53067">
    <property type="entry name" value="Actin-like ATPase domain"/>
    <property type="match status" value="2"/>
</dbReference>
<protein>
    <submittedName>
        <fullName evidence="2">Type IV pilus assembly protein PilM</fullName>
    </submittedName>
</protein>
<sequence>MIVPLFSSKNPRLGVDISSTAVKVLLLEKHRNGYRPVGFAIEPISPGAVQDKTITDTDVVAGALSRALSRSRAKTKHIVMAVPTSASLSRVLNISNPGNEFELEEQVRMESDQYIPFPIDEVSLDFEPLRPEAGSKQKKRQPNEDSTMQVIMAATRTTNVEARVAVAEAAGLSVDVMDVESFAIQNAFTEIIAPTLTAEDRAQPIALLDVGANTTTINVFSGDDIIYSKEHPFGGKQLTNEISMFYGLSPEEAEEKKRNDTLPDDYHRKVLQPFIDNMAMQVERFIQYFYSETNRGTIGLILLGGGTANTPGVIERINNETGIQTRSANPFVAIGQGSRISAELLANHGSSMLVACGLALRSFDQ</sequence>
<dbReference type="PIRSF" id="PIRSF019169">
    <property type="entry name" value="PilM"/>
    <property type="match status" value="1"/>
</dbReference>
<dbReference type="PANTHER" id="PTHR32432:SF3">
    <property type="entry name" value="ETHANOLAMINE UTILIZATION PROTEIN EUTJ"/>
    <property type="match status" value="1"/>
</dbReference>
<dbReference type="SMART" id="SM00842">
    <property type="entry name" value="FtsA"/>
    <property type="match status" value="1"/>
</dbReference>
<keyword evidence="3" id="KW-1185">Reference proteome</keyword>
<accession>D0L236</accession>
<name>D0L236_HALNC</name>
<organism evidence="2 3">
    <name type="scientific">Halothiobacillus neapolitanus (strain ATCC 23641 / DSM 15147 / CIP 104769 / NCIMB 8539 / c2)</name>
    <name type="common">Thiobacillus neapolitanus</name>
    <dbReference type="NCBI Taxonomy" id="555778"/>
    <lineage>
        <taxon>Bacteria</taxon>
        <taxon>Pseudomonadati</taxon>
        <taxon>Pseudomonadota</taxon>
        <taxon>Gammaproteobacteria</taxon>
        <taxon>Chromatiales</taxon>
        <taxon>Halothiobacillaceae</taxon>
        <taxon>Halothiobacillus</taxon>
    </lineage>
</organism>
<dbReference type="CDD" id="cd24049">
    <property type="entry name" value="ASKHA_NBD_PilM"/>
    <property type="match status" value="1"/>
</dbReference>
<gene>
    <name evidence="2" type="ordered locus">Hneap_1937</name>
</gene>
<dbReference type="InterPro" id="IPR003494">
    <property type="entry name" value="SHS2_FtsA"/>
</dbReference>
<evidence type="ECO:0000259" key="1">
    <source>
        <dbReference type="SMART" id="SM00842"/>
    </source>
</evidence>
<dbReference type="AlphaFoldDB" id="D0L236"/>
<reference evidence="2 3" key="1">
    <citation type="submission" date="2009-10" db="EMBL/GenBank/DDBJ databases">
        <title>Complete sequence of Halothiobacillus neapolitanus c2.</title>
        <authorList>
            <consortium name="US DOE Joint Genome Institute"/>
            <person name="Lucas S."/>
            <person name="Copeland A."/>
            <person name="Lapidus A."/>
            <person name="Glavina del Rio T."/>
            <person name="Tice H."/>
            <person name="Bruce D."/>
            <person name="Goodwin L."/>
            <person name="Pitluck S."/>
            <person name="Davenport K."/>
            <person name="Brettin T."/>
            <person name="Detter J.C."/>
            <person name="Han C."/>
            <person name="Tapia R."/>
            <person name="Larimer F."/>
            <person name="Land M."/>
            <person name="Hauser L."/>
            <person name="Kyrpides N."/>
            <person name="Mikhailova N."/>
            <person name="Kerfeld C."/>
            <person name="Cannon G."/>
            <person name="Heinhort S."/>
        </authorList>
    </citation>
    <scope>NUCLEOTIDE SEQUENCE [LARGE SCALE GENOMIC DNA]</scope>
    <source>
        <strain evidence="3">ATCC 23641 / c2</strain>
    </source>
</reference>
<dbReference type="Pfam" id="PF11104">
    <property type="entry name" value="PilM_2"/>
    <property type="match status" value="1"/>
</dbReference>
<dbReference type="KEGG" id="hna:Hneap_1937"/>
<dbReference type="Gene3D" id="3.30.1490.300">
    <property type="match status" value="1"/>
</dbReference>